<feature type="compositionally biased region" description="Acidic residues" evidence="2">
    <location>
        <begin position="346"/>
        <end position="355"/>
    </location>
</feature>
<evidence type="ECO:0000313" key="4">
    <source>
        <dbReference type="Proteomes" id="UP000663860"/>
    </source>
</evidence>
<feature type="region of interest" description="Disordered" evidence="2">
    <location>
        <begin position="318"/>
        <end position="355"/>
    </location>
</feature>
<evidence type="ECO:0000313" key="3">
    <source>
        <dbReference type="EMBL" id="CAF1066904.1"/>
    </source>
</evidence>
<protein>
    <submittedName>
        <fullName evidence="3">Uncharacterized protein</fullName>
    </submittedName>
</protein>
<evidence type="ECO:0000256" key="1">
    <source>
        <dbReference type="SAM" id="Coils"/>
    </source>
</evidence>
<dbReference type="EMBL" id="CAJNOE010000226">
    <property type="protein sequence ID" value="CAF1066904.1"/>
    <property type="molecule type" value="Genomic_DNA"/>
</dbReference>
<dbReference type="AlphaFoldDB" id="A0A814LLR3"/>
<proteinExistence type="predicted"/>
<organism evidence="3 4">
    <name type="scientific">Adineta steineri</name>
    <dbReference type="NCBI Taxonomy" id="433720"/>
    <lineage>
        <taxon>Eukaryota</taxon>
        <taxon>Metazoa</taxon>
        <taxon>Spiralia</taxon>
        <taxon>Gnathifera</taxon>
        <taxon>Rotifera</taxon>
        <taxon>Eurotatoria</taxon>
        <taxon>Bdelloidea</taxon>
        <taxon>Adinetida</taxon>
        <taxon>Adinetidae</taxon>
        <taxon>Adineta</taxon>
    </lineage>
</organism>
<evidence type="ECO:0000256" key="2">
    <source>
        <dbReference type="SAM" id="MobiDB-lite"/>
    </source>
</evidence>
<keyword evidence="1" id="KW-0175">Coiled coil</keyword>
<accession>A0A814LLR3</accession>
<gene>
    <name evidence="3" type="ORF">IZO911_LOCUS21194</name>
</gene>
<dbReference type="Proteomes" id="UP000663860">
    <property type="component" value="Unassembled WGS sequence"/>
</dbReference>
<name>A0A814LLR3_9BILA</name>
<reference evidence="3" key="1">
    <citation type="submission" date="2021-02" db="EMBL/GenBank/DDBJ databases">
        <authorList>
            <person name="Nowell W R."/>
        </authorList>
    </citation>
    <scope>NUCLEOTIDE SEQUENCE</scope>
</reference>
<comment type="caution">
    <text evidence="3">The sequence shown here is derived from an EMBL/GenBank/DDBJ whole genome shotgun (WGS) entry which is preliminary data.</text>
</comment>
<feature type="coiled-coil region" evidence="1">
    <location>
        <begin position="101"/>
        <end position="131"/>
    </location>
</feature>
<sequence>MSPPSIRQPGDVVNEVYSQNIQTIIQICLDSGDDPTSLIEQIKDDLQRMVAEMMAEDDALLERKRVELAPIRARYESLYHELHPDKTCPQYGNTLPVLQALRTYVDEHKKLKEQHEKLLESELDIRREERQLCNDLNERSLQNDNENFMSKQLIVQMTLLSEHITKLQEEKSKRINHLTEIMRTLHEYEEVYGWKRPTNDTMIDRLLKLGPIEIDQFSLTKEALELVDKEFTQITEKIQKAEACFEQSHKQLTTLMRKHQSLLPNEKTEPAMLDIPGCEMVWIGSSTDNLEEVLGELSRELEEDVDHEVTATEVMKDIQLDEKQHPIQPLIDGQWPTAEDAPEKNNEEEEENKTE</sequence>